<name>A0A5R9G840_9BACL</name>
<feature type="domain" description="Gfo/Idh/MocA-like oxidoreductase C-terminal" evidence="3">
    <location>
        <begin position="175"/>
        <end position="341"/>
    </location>
</feature>
<dbReference type="Gene3D" id="3.30.360.10">
    <property type="entry name" value="Dihydrodipicolinate Reductase, domain 2"/>
    <property type="match status" value="1"/>
</dbReference>
<dbReference type="PANTHER" id="PTHR43708:SF8">
    <property type="entry name" value="OXIDOREDUCTASE"/>
    <property type="match status" value="1"/>
</dbReference>
<dbReference type="Pfam" id="PF02894">
    <property type="entry name" value="GFO_IDH_MocA_C"/>
    <property type="match status" value="1"/>
</dbReference>
<dbReference type="InterPro" id="IPR004104">
    <property type="entry name" value="Gfo/Idh/MocA-like_OxRdtase_C"/>
</dbReference>
<dbReference type="GO" id="GO:0000166">
    <property type="term" value="F:nucleotide binding"/>
    <property type="evidence" value="ECO:0007669"/>
    <property type="project" value="InterPro"/>
</dbReference>
<accession>A0A5R9G840</accession>
<dbReference type="EMBL" id="VCIW01000007">
    <property type="protein sequence ID" value="TLS51891.1"/>
    <property type="molecule type" value="Genomic_DNA"/>
</dbReference>
<dbReference type="AlphaFoldDB" id="A0A5R9G840"/>
<keyword evidence="5" id="KW-1185">Reference proteome</keyword>
<dbReference type="InterPro" id="IPR036291">
    <property type="entry name" value="NAD(P)-bd_dom_sf"/>
</dbReference>
<proteinExistence type="inferred from homology"/>
<feature type="domain" description="Gfo/Idh/MocA-like oxidoreductase N-terminal" evidence="2">
    <location>
        <begin position="20"/>
        <end position="138"/>
    </location>
</feature>
<dbReference type="PANTHER" id="PTHR43708">
    <property type="entry name" value="CONSERVED EXPRESSED OXIDOREDUCTASE (EUROFUNG)"/>
    <property type="match status" value="1"/>
</dbReference>
<gene>
    <name evidence="4" type="ORF">FE782_13395</name>
</gene>
<protein>
    <submittedName>
        <fullName evidence="4">Gfo/Idh/MocA family oxidoreductase</fullName>
    </submittedName>
</protein>
<evidence type="ECO:0000313" key="5">
    <source>
        <dbReference type="Proteomes" id="UP000309676"/>
    </source>
</evidence>
<comment type="similarity">
    <text evidence="1">Belongs to the Gfo/Idh/MocA family.</text>
</comment>
<dbReference type="InterPro" id="IPR000683">
    <property type="entry name" value="Gfo/Idh/MocA-like_OxRdtase_N"/>
</dbReference>
<dbReference type="InterPro" id="IPR051317">
    <property type="entry name" value="Gfo/Idh/MocA_oxidoreduct"/>
</dbReference>
<sequence length="362" mass="40276">MFIAPLSMKKERCYVNAPTFRVAFIGCGRRAHEHAIGVQDDDRCEVVGLSDISEASAEALNVAFGFQANVYTDHKDMLAKEKPDAVFICLWTPLHLPVFRDCAEAGVKAVLCEKPMSATWGECQEMGRIAEETGCQLTFSLQRRFAAGNRTVRRLIGEGHIGQVLRMDLYSPPNLLDCGIHTFDQAMSYMGETPAKWVLGGVDTTETYNWFNVPSECGAYGHLEFANGVHASLYSGSIDTWEPTEDKTKIWAGVRVIGTEGFIEAMWDGQIVGGVKYADPSWKPEMELSSMQDQMKGYVRHAIDCLASGEEPEVSHRKALRASEIIFAFYESVRRNARVELPLAGFTDSPFISMLENGQFTK</sequence>
<dbReference type="SUPFAM" id="SSF51735">
    <property type="entry name" value="NAD(P)-binding Rossmann-fold domains"/>
    <property type="match status" value="1"/>
</dbReference>
<dbReference type="Gene3D" id="3.40.50.720">
    <property type="entry name" value="NAD(P)-binding Rossmann-like Domain"/>
    <property type="match status" value="1"/>
</dbReference>
<evidence type="ECO:0000259" key="3">
    <source>
        <dbReference type="Pfam" id="PF02894"/>
    </source>
</evidence>
<comment type="caution">
    <text evidence="4">The sequence shown here is derived from an EMBL/GenBank/DDBJ whole genome shotgun (WGS) entry which is preliminary data.</text>
</comment>
<organism evidence="4 5">
    <name type="scientific">Paenibacillus antri</name>
    <dbReference type="NCBI Taxonomy" id="2582848"/>
    <lineage>
        <taxon>Bacteria</taxon>
        <taxon>Bacillati</taxon>
        <taxon>Bacillota</taxon>
        <taxon>Bacilli</taxon>
        <taxon>Bacillales</taxon>
        <taxon>Paenibacillaceae</taxon>
        <taxon>Paenibacillus</taxon>
    </lineage>
</organism>
<dbReference type="SUPFAM" id="SSF55347">
    <property type="entry name" value="Glyceraldehyde-3-phosphate dehydrogenase-like, C-terminal domain"/>
    <property type="match status" value="1"/>
</dbReference>
<evidence type="ECO:0000313" key="4">
    <source>
        <dbReference type="EMBL" id="TLS51891.1"/>
    </source>
</evidence>
<evidence type="ECO:0000259" key="2">
    <source>
        <dbReference type="Pfam" id="PF01408"/>
    </source>
</evidence>
<dbReference type="Proteomes" id="UP000309676">
    <property type="component" value="Unassembled WGS sequence"/>
</dbReference>
<dbReference type="Pfam" id="PF01408">
    <property type="entry name" value="GFO_IDH_MocA"/>
    <property type="match status" value="1"/>
</dbReference>
<evidence type="ECO:0000256" key="1">
    <source>
        <dbReference type="ARBA" id="ARBA00010928"/>
    </source>
</evidence>
<reference evidence="4 5" key="1">
    <citation type="submission" date="2019-05" db="EMBL/GenBank/DDBJ databases">
        <authorList>
            <person name="Narsing Rao M.P."/>
            <person name="Li W.J."/>
        </authorList>
    </citation>
    <scope>NUCLEOTIDE SEQUENCE [LARGE SCALE GENOMIC DNA]</scope>
    <source>
        <strain evidence="4 5">SYSU_K30003</strain>
    </source>
</reference>